<dbReference type="PANTHER" id="PTHR13847">
    <property type="entry name" value="SARCOSINE DEHYDROGENASE-RELATED"/>
    <property type="match status" value="1"/>
</dbReference>
<dbReference type="InterPro" id="IPR036188">
    <property type="entry name" value="FAD/NAD-bd_sf"/>
</dbReference>
<feature type="domain" description="FAD dependent oxidoreductase" evidence="2">
    <location>
        <begin position="3"/>
        <end position="395"/>
    </location>
</feature>
<dbReference type="SUPFAM" id="SSF54373">
    <property type="entry name" value="FAD-linked reductases, C-terminal domain"/>
    <property type="match status" value="1"/>
</dbReference>
<dbReference type="Gene3D" id="3.50.50.60">
    <property type="entry name" value="FAD/NAD(P)-binding domain"/>
    <property type="match status" value="2"/>
</dbReference>
<dbReference type="OrthoDB" id="9794226at2"/>
<dbReference type="STRING" id="1224947.SAMN05216480_10643"/>
<gene>
    <name evidence="3" type="ORF">SAMN05216480_10643</name>
</gene>
<accession>A0A1I7GWD5</accession>
<dbReference type="SUPFAM" id="SSF51905">
    <property type="entry name" value="FAD/NAD(P)-binding domain"/>
    <property type="match status" value="1"/>
</dbReference>
<evidence type="ECO:0000313" key="3">
    <source>
        <dbReference type="EMBL" id="SFU52758.1"/>
    </source>
</evidence>
<dbReference type="Pfam" id="PF01266">
    <property type="entry name" value="DAO"/>
    <property type="match status" value="1"/>
</dbReference>
<sequence length="414" mass="45628">MKKVVIIGGGVIGLCSAYYLVKKGLEVTVVDKDDITTGASFINAGYITPSHFVPIAEPGMITQGIKWMFNSASPFYIKPRLDTDFFKWSLNFKKSATHQKVAKAIPIIKELNLKSRDLYFDMLAQAELNFHMERKGLLMLFNSEKNLEHETKLANKGNELGLQVTMLNQQELREVEPVVANSVLGAAYYECDAHGTPNQFMTSLKAWLASNGVQFYLNEKVKDIISEGNKISKVITTKQELTADEFVLAAGSWTFQLAKKLGLNIPIQAGKGYSMNVERPTGINYPAILTEAKCAVTPMDGFTRFAGTMELSGINTRILPHRVAAIANAASTYYKDVSITEEEQKQATSGLRPVSPDGLPFIGKSSKHHNLTIASGHAMMGFSLGPITGKLVEELIFDKKTSIAIKSLALNRFY</sequence>
<dbReference type="GO" id="GO:0016491">
    <property type="term" value="F:oxidoreductase activity"/>
    <property type="evidence" value="ECO:0007669"/>
    <property type="project" value="UniProtKB-KW"/>
</dbReference>
<dbReference type="RefSeq" id="WP_093024939.1">
    <property type="nucleotide sequence ID" value="NZ_FPBK01000006.1"/>
</dbReference>
<organism evidence="3 4">
    <name type="scientific">Pustulibacterium marinum</name>
    <dbReference type="NCBI Taxonomy" id="1224947"/>
    <lineage>
        <taxon>Bacteria</taxon>
        <taxon>Pseudomonadati</taxon>
        <taxon>Bacteroidota</taxon>
        <taxon>Flavobacteriia</taxon>
        <taxon>Flavobacteriales</taxon>
        <taxon>Flavobacteriaceae</taxon>
        <taxon>Pustulibacterium</taxon>
    </lineage>
</organism>
<dbReference type="AlphaFoldDB" id="A0A1I7GWD5"/>
<dbReference type="InterPro" id="IPR006076">
    <property type="entry name" value="FAD-dep_OxRdtase"/>
</dbReference>
<keyword evidence="4" id="KW-1185">Reference proteome</keyword>
<dbReference type="EMBL" id="FPBK01000006">
    <property type="protein sequence ID" value="SFU52758.1"/>
    <property type="molecule type" value="Genomic_DNA"/>
</dbReference>
<protein>
    <submittedName>
        <fullName evidence="3">D-amino-acid dehydrogenase</fullName>
    </submittedName>
</protein>
<dbReference type="GO" id="GO:0005737">
    <property type="term" value="C:cytoplasm"/>
    <property type="evidence" value="ECO:0007669"/>
    <property type="project" value="TreeGrafter"/>
</dbReference>
<proteinExistence type="predicted"/>
<dbReference type="PANTHER" id="PTHR13847:SF289">
    <property type="entry name" value="GLYCINE OXIDASE"/>
    <property type="match status" value="1"/>
</dbReference>
<evidence type="ECO:0000256" key="1">
    <source>
        <dbReference type="ARBA" id="ARBA00023002"/>
    </source>
</evidence>
<evidence type="ECO:0000259" key="2">
    <source>
        <dbReference type="Pfam" id="PF01266"/>
    </source>
</evidence>
<reference evidence="4" key="1">
    <citation type="submission" date="2016-10" db="EMBL/GenBank/DDBJ databases">
        <authorList>
            <person name="Varghese N."/>
            <person name="Submissions S."/>
        </authorList>
    </citation>
    <scope>NUCLEOTIDE SEQUENCE [LARGE SCALE GENOMIC DNA]</scope>
    <source>
        <strain evidence="4">CGMCC 1.12333</strain>
    </source>
</reference>
<evidence type="ECO:0000313" key="4">
    <source>
        <dbReference type="Proteomes" id="UP000199138"/>
    </source>
</evidence>
<dbReference type="Proteomes" id="UP000199138">
    <property type="component" value="Unassembled WGS sequence"/>
</dbReference>
<name>A0A1I7GWD5_9FLAO</name>
<dbReference type="Gene3D" id="3.30.9.10">
    <property type="entry name" value="D-Amino Acid Oxidase, subunit A, domain 2"/>
    <property type="match status" value="1"/>
</dbReference>
<keyword evidence="1" id="KW-0560">Oxidoreductase</keyword>